<name>A0AAU9NE43_9ASTR</name>
<dbReference type="AlphaFoldDB" id="A0AAU9NE43"/>
<dbReference type="Proteomes" id="UP001157418">
    <property type="component" value="Unassembled WGS sequence"/>
</dbReference>
<organism evidence="1 2">
    <name type="scientific">Lactuca virosa</name>
    <dbReference type="NCBI Taxonomy" id="75947"/>
    <lineage>
        <taxon>Eukaryota</taxon>
        <taxon>Viridiplantae</taxon>
        <taxon>Streptophyta</taxon>
        <taxon>Embryophyta</taxon>
        <taxon>Tracheophyta</taxon>
        <taxon>Spermatophyta</taxon>
        <taxon>Magnoliopsida</taxon>
        <taxon>eudicotyledons</taxon>
        <taxon>Gunneridae</taxon>
        <taxon>Pentapetalae</taxon>
        <taxon>asterids</taxon>
        <taxon>campanulids</taxon>
        <taxon>Asterales</taxon>
        <taxon>Asteraceae</taxon>
        <taxon>Cichorioideae</taxon>
        <taxon>Cichorieae</taxon>
        <taxon>Lactucinae</taxon>
        <taxon>Lactuca</taxon>
    </lineage>
</organism>
<sequence>MFVIVTTSLASPIITIGSGKDTRIKVLCNTGMACREGDYTFSLCEQFCNDNQGPNGWHAVCQAVTQKSLSDLVDCIG</sequence>
<reference evidence="1 2" key="1">
    <citation type="submission" date="2022-01" db="EMBL/GenBank/DDBJ databases">
        <authorList>
            <person name="Xiong W."/>
            <person name="Schranz E."/>
        </authorList>
    </citation>
    <scope>NUCLEOTIDE SEQUENCE [LARGE SCALE GENOMIC DNA]</scope>
</reference>
<dbReference type="EMBL" id="CAKMRJ010004445">
    <property type="protein sequence ID" value="CAH1436102.1"/>
    <property type="molecule type" value="Genomic_DNA"/>
</dbReference>
<protein>
    <submittedName>
        <fullName evidence="1">Uncharacterized protein</fullName>
    </submittedName>
</protein>
<evidence type="ECO:0000313" key="1">
    <source>
        <dbReference type="EMBL" id="CAH1436102.1"/>
    </source>
</evidence>
<comment type="caution">
    <text evidence="1">The sequence shown here is derived from an EMBL/GenBank/DDBJ whole genome shotgun (WGS) entry which is preliminary data.</text>
</comment>
<accession>A0AAU9NE43</accession>
<keyword evidence="2" id="KW-1185">Reference proteome</keyword>
<gene>
    <name evidence="1" type="ORF">LVIROSA_LOCUS22495</name>
</gene>
<proteinExistence type="predicted"/>
<evidence type="ECO:0000313" key="2">
    <source>
        <dbReference type="Proteomes" id="UP001157418"/>
    </source>
</evidence>